<protein>
    <submittedName>
        <fullName evidence="2">BTB/POZ fold protein</fullName>
    </submittedName>
</protein>
<dbReference type="PANTHER" id="PTHR47843:SF3">
    <property type="entry name" value="BTB DOMAIN-CONTAINING PROTEIN"/>
    <property type="match status" value="1"/>
</dbReference>
<evidence type="ECO:0000313" key="3">
    <source>
        <dbReference type="Proteomes" id="UP000243498"/>
    </source>
</evidence>
<proteinExistence type="predicted"/>
<dbReference type="SUPFAM" id="SSF54695">
    <property type="entry name" value="POZ domain"/>
    <property type="match status" value="1"/>
</dbReference>
<reference evidence="2 3" key="1">
    <citation type="journal article" date="2016" name="Genome Biol. Evol.">
        <title>Divergent and convergent evolution of fungal pathogenicity.</title>
        <authorList>
            <person name="Shang Y."/>
            <person name="Xiao G."/>
            <person name="Zheng P."/>
            <person name="Cen K."/>
            <person name="Zhan S."/>
            <person name="Wang C."/>
        </authorList>
    </citation>
    <scope>NUCLEOTIDE SEQUENCE [LARGE SCALE GENOMIC DNA]</scope>
    <source>
        <strain evidence="2 3">RCEF 4871</strain>
    </source>
</reference>
<evidence type="ECO:0000259" key="1">
    <source>
        <dbReference type="PROSITE" id="PS50097"/>
    </source>
</evidence>
<dbReference type="PROSITE" id="PS50097">
    <property type="entry name" value="BTB"/>
    <property type="match status" value="1"/>
</dbReference>
<dbReference type="PANTHER" id="PTHR47843">
    <property type="entry name" value="BTB DOMAIN-CONTAINING PROTEIN-RELATED"/>
    <property type="match status" value="1"/>
</dbReference>
<accession>A0A166S241</accession>
<gene>
    <name evidence="2" type="ORF">NOR_07822</name>
</gene>
<dbReference type="EMBL" id="AZHC01000039">
    <property type="protein sequence ID" value="OAA35805.1"/>
    <property type="molecule type" value="Genomic_DNA"/>
</dbReference>
<dbReference type="AlphaFoldDB" id="A0A166S241"/>
<comment type="caution">
    <text evidence="2">The sequence shown here is derived from an EMBL/GenBank/DDBJ whole genome shotgun (WGS) entry which is preliminary data.</text>
</comment>
<dbReference type="OrthoDB" id="9997739at2759"/>
<dbReference type="Gene3D" id="3.30.710.10">
    <property type="entry name" value="Potassium Channel Kv1.1, Chain A"/>
    <property type="match status" value="1"/>
</dbReference>
<dbReference type="InterPro" id="IPR000210">
    <property type="entry name" value="BTB/POZ_dom"/>
</dbReference>
<dbReference type="InterPro" id="IPR011333">
    <property type="entry name" value="SKP1/BTB/POZ_sf"/>
</dbReference>
<keyword evidence="3" id="KW-1185">Reference proteome</keyword>
<organism evidence="2 3">
    <name type="scientific">Metarhizium rileyi (strain RCEF 4871)</name>
    <name type="common">Nomuraea rileyi</name>
    <dbReference type="NCBI Taxonomy" id="1649241"/>
    <lineage>
        <taxon>Eukaryota</taxon>
        <taxon>Fungi</taxon>
        <taxon>Dikarya</taxon>
        <taxon>Ascomycota</taxon>
        <taxon>Pezizomycotina</taxon>
        <taxon>Sordariomycetes</taxon>
        <taxon>Hypocreomycetidae</taxon>
        <taxon>Hypocreales</taxon>
        <taxon>Clavicipitaceae</taxon>
        <taxon>Metarhizium</taxon>
    </lineage>
</organism>
<dbReference type="STRING" id="1081105.A0A166S241"/>
<feature type="domain" description="BTB" evidence="1">
    <location>
        <begin position="23"/>
        <end position="86"/>
    </location>
</feature>
<sequence>MSTKKMQLLSKTAATSRLFQFCVGPEKQKFTIHAALCARQSHAFEALVYGKFKEAAELYVEWDDIDEPTFISFWEYVYTGDYDWPIEVASGDVSTDGDKLLEKDADNNAVEKAAPAVEEPPQNDWITSCKPKKKKRVSKQEMMWIDFKDSWCSELPTPVVNHGSQPSLTHGDILIHHAKVYILGDRYDMTRLMSLSYRNIHQALVLMDFCERTHGDFIELLRFCYKELVPDRLTRLAVHYATCHVEALWKEKEFKQLVEEYSSLSTALIPSMMLRLN</sequence>
<evidence type="ECO:0000313" key="2">
    <source>
        <dbReference type="EMBL" id="OAA35805.1"/>
    </source>
</evidence>
<dbReference type="OMA" id="FHTIRIV"/>
<dbReference type="Proteomes" id="UP000243498">
    <property type="component" value="Unassembled WGS sequence"/>
</dbReference>
<name>A0A166S241_METRR</name>